<keyword evidence="2" id="KW-1185">Reference proteome</keyword>
<accession>A0A317XTE1</accession>
<dbReference type="EMBL" id="KZ819190">
    <property type="protein sequence ID" value="PWZ01606.1"/>
    <property type="molecule type" value="Genomic_DNA"/>
</dbReference>
<dbReference type="InParanoid" id="A0A317XTE1"/>
<dbReference type="AlphaFoldDB" id="A0A317XTE1"/>
<protein>
    <submittedName>
        <fullName evidence="1">Uncharacterized protein</fullName>
    </submittedName>
</protein>
<reference evidence="1 2" key="1">
    <citation type="journal article" date="2018" name="Mol. Biol. Evol.">
        <title>Broad Genomic Sampling Reveals a Smut Pathogenic Ancestry of the Fungal Clade Ustilaginomycotina.</title>
        <authorList>
            <person name="Kijpornyongpan T."/>
            <person name="Mondo S.J."/>
            <person name="Barry K."/>
            <person name="Sandor L."/>
            <person name="Lee J."/>
            <person name="Lipzen A."/>
            <person name="Pangilinan J."/>
            <person name="LaButti K."/>
            <person name="Hainaut M."/>
            <person name="Henrissat B."/>
            <person name="Grigoriev I.V."/>
            <person name="Spatafora J.W."/>
            <person name="Aime M.C."/>
        </authorList>
    </citation>
    <scope>NUCLEOTIDE SEQUENCE [LARGE SCALE GENOMIC DNA]</scope>
    <source>
        <strain evidence="1 2">MCA 3645</strain>
    </source>
</reference>
<organism evidence="1 2">
    <name type="scientific">Testicularia cyperi</name>
    <dbReference type="NCBI Taxonomy" id="1882483"/>
    <lineage>
        <taxon>Eukaryota</taxon>
        <taxon>Fungi</taxon>
        <taxon>Dikarya</taxon>
        <taxon>Basidiomycota</taxon>
        <taxon>Ustilaginomycotina</taxon>
        <taxon>Ustilaginomycetes</taxon>
        <taxon>Ustilaginales</taxon>
        <taxon>Anthracoideaceae</taxon>
        <taxon>Testicularia</taxon>
    </lineage>
</organism>
<evidence type="ECO:0000313" key="1">
    <source>
        <dbReference type="EMBL" id="PWZ01606.1"/>
    </source>
</evidence>
<evidence type="ECO:0000313" key="2">
    <source>
        <dbReference type="Proteomes" id="UP000246740"/>
    </source>
</evidence>
<dbReference type="Proteomes" id="UP000246740">
    <property type="component" value="Unassembled WGS sequence"/>
</dbReference>
<gene>
    <name evidence="1" type="ORF">BCV70DRAFT_77449</name>
</gene>
<name>A0A317XTE1_9BASI</name>
<proteinExistence type="predicted"/>
<sequence>MRSQACHKTIGETFTWSSGSAGLLFSRIGHIWSDGRRGNVRRSRFDHRTLLCLMVHAASRCLHRTAPWLARPRGSQRQVCRRTGLRCAPSRRARLDAKSDEEATGLQGRHLPVHLFRRALCSYRPGFPLGHPNWSNIPSSSALPPRLPQRLSPVPTLTIAPSMPPSAFQRVFHLSLVGMFVSLTLRRSS</sequence>